<dbReference type="InterPro" id="IPR002347">
    <property type="entry name" value="SDR_fam"/>
</dbReference>
<dbReference type="PRINTS" id="PR00081">
    <property type="entry name" value="GDHRDH"/>
</dbReference>
<keyword evidence="5 10" id="KW-0560">Oxidoreductase</keyword>
<evidence type="ECO:0000256" key="3">
    <source>
        <dbReference type="ARBA" id="ARBA00012948"/>
    </source>
</evidence>
<dbReference type="PANTHER" id="PTHR42879">
    <property type="entry name" value="3-OXOACYL-(ACYL-CARRIER-PROTEIN) REDUCTASE"/>
    <property type="match status" value="1"/>
</dbReference>
<dbReference type="EMBL" id="BAVR01000032">
    <property type="protein sequence ID" value="GAE89217.1"/>
    <property type="molecule type" value="Genomic_DNA"/>
</dbReference>
<dbReference type="NCBIfam" id="TIGR01830">
    <property type="entry name" value="3oxo_ACP_reduc"/>
    <property type="match status" value="1"/>
</dbReference>
<dbReference type="GO" id="GO:0004316">
    <property type="term" value="F:3-oxoacyl-[acyl-carrier-protein] reductase (NADPH) activity"/>
    <property type="evidence" value="ECO:0007669"/>
    <property type="project" value="UniProtKB-UniRule"/>
</dbReference>
<comment type="pathway">
    <text evidence="1 10">Lipid metabolism; fatty acid biosynthesis.</text>
</comment>
<dbReference type="RefSeq" id="WP_038289352.1">
    <property type="nucleotide sequence ID" value="NZ_BAVR01000032.1"/>
</dbReference>
<evidence type="ECO:0000313" key="13">
    <source>
        <dbReference type="Proteomes" id="UP000019109"/>
    </source>
</evidence>
<evidence type="ECO:0000256" key="2">
    <source>
        <dbReference type="ARBA" id="ARBA00006484"/>
    </source>
</evidence>
<dbReference type="AlphaFoldDB" id="W4V7L9"/>
<keyword evidence="10" id="KW-0443">Lipid metabolism</keyword>
<dbReference type="InterPro" id="IPR057326">
    <property type="entry name" value="KR_dom"/>
</dbReference>
<keyword evidence="6" id="KW-0753">Steroid metabolism</keyword>
<dbReference type="Proteomes" id="UP000019109">
    <property type="component" value="Unassembled WGS sequence"/>
</dbReference>
<proteinExistence type="inferred from homology"/>
<dbReference type="GO" id="GO:0006633">
    <property type="term" value="P:fatty acid biosynthetic process"/>
    <property type="evidence" value="ECO:0007669"/>
    <property type="project" value="UniProtKB-UniPathway"/>
</dbReference>
<evidence type="ECO:0000256" key="5">
    <source>
        <dbReference type="ARBA" id="ARBA00023002"/>
    </source>
</evidence>
<dbReference type="FunFam" id="3.40.50.720:FF:000115">
    <property type="entry name" value="3-oxoacyl-[acyl-carrier-protein] reductase FabG"/>
    <property type="match status" value="1"/>
</dbReference>
<dbReference type="PROSITE" id="PS00061">
    <property type="entry name" value="ADH_SHORT"/>
    <property type="match status" value="1"/>
</dbReference>
<dbReference type="InterPro" id="IPR020904">
    <property type="entry name" value="Sc_DH/Rdtase_CS"/>
</dbReference>
<evidence type="ECO:0000256" key="8">
    <source>
        <dbReference type="PIRSR" id="PIRSR611284-1"/>
    </source>
</evidence>
<dbReference type="Pfam" id="PF13561">
    <property type="entry name" value="adh_short_C2"/>
    <property type="match status" value="1"/>
</dbReference>
<comment type="catalytic activity">
    <reaction evidence="7 10">
        <text>a (3R)-hydroxyacyl-[ACP] + NADP(+) = a 3-oxoacyl-[ACP] + NADPH + H(+)</text>
        <dbReference type="Rhea" id="RHEA:17397"/>
        <dbReference type="Rhea" id="RHEA-COMP:9916"/>
        <dbReference type="Rhea" id="RHEA-COMP:9945"/>
        <dbReference type="ChEBI" id="CHEBI:15378"/>
        <dbReference type="ChEBI" id="CHEBI:57783"/>
        <dbReference type="ChEBI" id="CHEBI:58349"/>
        <dbReference type="ChEBI" id="CHEBI:78776"/>
        <dbReference type="ChEBI" id="CHEBI:78827"/>
        <dbReference type="EC" id="1.1.1.100"/>
    </reaction>
</comment>
<keyword evidence="10" id="KW-0275">Fatty acid biosynthesis</keyword>
<evidence type="ECO:0000259" key="11">
    <source>
        <dbReference type="SMART" id="SM00822"/>
    </source>
</evidence>
<accession>W4V7L9</accession>
<dbReference type="InterPro" id="IPR011284">
    <property type="entry name" value="3oxo_ACP_reduc"/>
</dbReference>
<protein>
    <recommendedName>
        <fullName evidence="3 10">3-oxoacyl-[acyl-carrier-protein] reductase</fullName>
        <ecNumber evidence="3 10">1.1.1.100</ecNumber>
    </recommendedName>
</protein>
<dbReference type="STRING" id="1294263.JCM21531_2721"/>
<comment type="function">
    <text evidence="10">Catalyzes the NADPH-dependent reduction of beta-ketoacyl-ACP substrates to beta-hydroxyacyl-ACP products, the first reductive step in the elongation cycle of fatty acid biosynthesis.</text>
</comment>
<evidence type="ECO:0000256" key="9">
    <source>
        <dbReference type="PIRSR" id="PIRSR611284-2"/>
    </source>
</evidence>
<evidence type="ECO:0000256" key="4">
    <source>
        <dbReference type="ARBA" id="ARBA00022857"/>
    </source>
</evidence>
<feature type="binding site" evidence="9">
    <location>
        <position position="90"/>
    </location>
    <ligand>
        <name>NADP(+)</name>
        <dbReference type="ChEBI" id="CHEBI:58349"/>
    </ligand>
</feature>
<dbReference type="SMART" id="SM00822">
    <property type="entry name" value="PKS_KR"/>
    <property type="match status" value="1"/>
</dbReference>
<feature type="domain" description="Ketoreductase" evidence="11">
    <location>
        <begin position="6"/>
        <end position="186"/>
    </location>
</feature>
<dbReference type="GO" id="GO:0008202">
    <property type="term" value="P:steroid metabolic process"/>
    <property type="evidence" value="ECO:0007669"/>
    <property type="project" value="UniProtKB-KW"/>
</dbReference>
<comment type="similarity">
    <text evidence="2 10">Belongs to the short-chain dehydrogenases/reductases (SDR) family.</text>
</comment>
<dbReference type="CDD" id="cd05333">
    <property type="entry name" value="BKR_SDR_c"/>
    <property type="match status" value="1"/>
</dbReference>
<dbReference type="GO" id="GO:0051287">
    <property type="term" value="F:NAD binding"/>
    <property type="evidence" value="ECO:0007669"/>
    <property type="project" value="UniProtKB-UniRule"/>
</dbReference>
<dbReference type="InterPro" id="IPR050259">
    <property type="entry name" value="SDR"/>
</dbReference>
<dbReference type="EC" id="1.1.1.100" evidence="3 10"/>
<keyword evidence="13" id="KW-1185">Reference proteome</keyword>
<evidence type="ECO:0000313" key="12">
    <source>
        <dbReference type="EMBL" id="GAE89217.1"/>
    </source>
</evidence>
<reference evidence="12" key="1">
    <citation type="journal article" date="2014" name="Genome Announc.">
        <title>Draft Genome Sequence of Clostridium straminisolvens Strain JCM 21531T, Isolated from a Cellulose-Degrading Bacterial Community.</title>
        <authorList>
            <person name="Yuki M."/>
            <person name="Oshima K."/>
            <person name="Suda W."/>
            <person name="Sakamoto M."/>
            <person name="Kitamura K."/>
            <person name="Iida T."/>
            <person name="Hattori M."/>
            <person name="Ohkuma M."/>
        </authorList>
    </citation>
    <scope>NUCLEOTIDE SEQUENCE [LARGE SCALE GENOMIC DNA]</scope>
    <source>
        <strain evidence="12">JCM 21531</strain>
    </source>
</reference>
<dbReference type="InterPro" id="IPR036291">
    <property type="entry name" value="NAD(P)-bd_dom_sf"/>
</dbReference>
<feature type="active site" description="Proton acceptor" evidence="8">
    <location>
        <position position="155"/>
    </location>
</feature>
<comment type="subunit">
    <text evidence="10">Homotetramer.</text>
</comment>
<keyword evidence="4 9" id="KW-0521">NADP</keyword>
<dbReference type="NCBIfam" id="NF009466">
    <property type="entry name" value="PRK12826.1-2"/>
    <property type="match status" value="1"/>
</dbReference>
<dbReference type="NCBIfam" id="NF005559">
    <property type="entry name" value="PRK07231.1"/>
    <property type="match status" value="1"/>
</dbReference>
<feature type="binding site" evidence="9">
    <location>
        <position position="188"/>
    </location>
    <ligand>
        <name>NADP(+)</name>
        <dbReference type="ChEBI" id="CHEBI:58349"/>
    </ligand>
</feature>
<dbReference type="NCBIfam" id="NF004198">
    <property type="entry name" value="PRK05653.1-3"/>
    <property type="match status" value="1"/>
</dbReference>
<name>W4V7L9_9FIRM</name>
<dbReference type="SUPFAM" id="SSF51735">
    <property type="entry name" value="NAD(P)-binding Rossmann-fold domains"/>
    <property type="match status" value="1"/>
</dbReference>
<comment type="caution">
    <text evidence="12">The sequence shown here is derived from an EMBL/GenBank/DDBJ whole genome shotgun (WGS) entry which is preliminary data.</text>
</comment>
<evidence type="ECO:0000256" key="1">
    <source>
        <dbReference type="ARBA" id="ARBA00005194"/>
    </source>
</evidence>
<sequence length="247" mass="25815">MQLKGKTAIVTGSGRGIGKAVAFKLGNMGANIVLNGTPASNSVDAAAEEFKAAGINVVVTKGDVSNPEDVESMVKTAVDTFGRIDILVNNAGITRDMLMLKMSEKDWDDVLDINLKGAFLCTKAVSKIMLKQKSGKIINITSIAGVMGNPGQANYSASKAGLIGLTKSTAKEFAAKGICCNAVAPGIIITSMTDVLPDKVKENYLNNIPLKRFGTPEEVANVVGFLASDDSNYITGQVINIDGGLVM</sequence>
<keyword evidence="10" id="KW-0276">Fatty acid metabolism</keyword>
<feature type="binding site" evidence="9">
    <location>
        <begin position="155"/>
        <end position="159"/>
    </location>
    <ligand>
        <name>NADP(+)</name>
        <dbReference type="ChEBI" id="CHEBI:58349"/>
    </ligand>
</feature>
<gene>
    <name evidence="12" type="ORF">JCM21531_2721</name>
</gene>
<dbReference type="UniPathway" id="UPA00094"/>
<keyword evidence="10" id="KW-0444">Lipid biosynthesis</keyword>
<feature type="binding site" evidence="9">
    <location>
        <begin position="12"/>
        <end position="15"/>
    </location>
    <ligand>
        <name>NADP(+)</name>
        <dbReference type="ChEBI" id="CHEBI:58349"/>
    </ligand>
</feature>
<dbReference type="OrthoDB" id="9803333at2"/>
<feature type="binding site" evidence="9">
    <location>
        <position position="37"/>
    </location>
    <ligand>
        <name>NADP(+)</name>
        <dbReference type="ChEBI" id="CHEBI:58349"/>
    </ligand>
</feature>
<evidence type="ECO:0000256" key="6">
    <source>
        <dbReference type="ARBA" id="ARBA00023221"/>
    </source>
</evidence>
<dbReference type="PANTHER" id="PTHR42879:SF2">
    <property type="entry name" value="3-OXOACYL-[ACYL-CARRIER-PROTEIN] REDUCTASE FABG"/>
    <property type="match status" value="1"/>
</dbReference>
<dbReference type="PRINTS" id="PR00080">
    <property type="entry name" value="SDRFAMILY"/>
</dbReference>
<evidence type="ECO:0000256" key="7">
    <source>
        <dbReference type="ARBA" id="ARBA00048508"/>
    </source>
</evidence>
<organism evidence="12 13">
    <name type="scientific">Acetivibrio straminisolvens JCM 21531</name>
    <dbReference type="NCBI Taxonomy" id="1294263"/>
    <lineage>
        <taxon>Bacteria</taxon>
        <taxon>Bacillati</taxon>
        <taxon>Bacillota</taxon>
        <taxon>Clostridia</taxon>
        <taxon>Eubacteriales</taxon>
        <taxon>Oscillospiraceae</taxon>
        <taxon>Acetivibrio</taxon>
    </lineage>
</organism>
<dbReference type="Gene3D" id="3.40.50.720">
    <property type="entry name" value="NAD(P)-binding Rossmann-like Domain"/>
    <property type="match status" value="1"/>
</dbReference>
<evidence type="ECO:0000256" key="10">
    <source>
        <dbReference type="RuleBase" id="RU366074"/>
    </source>
</evidence>